<name>A0A6V7HCR6_9HYME</name>
<organism evidence="1 2">
    <name type="scientific">Heterotrigona itama</name>
    <dbReference type="NCBI Taxonomy" id="395501"/>
    <lineage>
        <taxon>Eukaryota</taxon>
        <taxon>Metazoa</taxon>
        <taxon>Ecdysozoa</taxon>
        <taxon>Arthropoda</taxon>
        <taxon>Hexapoda</taxon>
        <taxon>Insecta</taxon>
        <taxon>Pterygota</taxon>
        <taxon>Neoptera</taxon>
        <taxon>Endopterygota</taxon>
        <taxon>Hymenoptera</taxon>
        <taxon>Apocrita</taxon>
        <taxon>Aculeata</taxon>
        <taxon>Apoidea</taxon>
        <taxon>Anthophila</taxon>
        <taxon>Apidae</taxon>
        <taxon>Heterotrigona</taxon>
    </lineage>
</organism>
<dbReference type="OrthoDB" id="7687320at2759"/>
<proteinExistence type="predicted"/>
<sequence length="92" mass="10651">MSDKNSTAFSCELVRESDNNMEKNVLLLWIVCLAFLVTDAKPFSQQDNHDDELLSPRDTVYYPFWLIRPIYDQDDIGDNTNRRSTISYANVG</sequence>
<dbReference type="EMBL" id="CAJDYZ010010628">
    <property type="protein sequence ID" value="CAD1478254.1"/>
    <property type="molecule type" value="Genomic_DNA"/>
</dbReference>
<feature type="non-terminal residue" evidence="1">
    <location>
        <position position="1"/>
    </location>
</feature>
<dbReference type="AlphaFoldDB" id="A0A6V7HCR6"/>
<dbReference type="Proteomes" id="UP000752696">
    <property type="component" value="Unassembled WGS sequence"/>
</dbReference>
<reference evidence="1" key="1">
    <citation type="submission" date="2020-07" db="EMBL/GenBank/DDBJ databases">
        <authorList>
            <person name="Nazaruddin N."/>
        </authorList>
    </citation>
    <scope>NUCLEOTIDE SEQUENCE</scope>
</reference>
<protein>
    <submittedName>
        <fullName evidence="1">Uncharacterized protein</fullName>
    </submittedName>
</protein>
<keyword evidence="2" id="KW-1185">Reference proteome</keyword>
<accession>A0A6V7HCR6</accession>
<evidence type="ECO:0000313" key="2">
    <source>
        <dbReference type="Proteomes" id="UP000752696"/>
    </source>
</evidence>
<gene>
    <name evidence="1" type="ORF">MHI_LOCUS785869</name>
</gene>
<evidence type="ECO:0000313" key="1">
    <source>
        <dbReference type="EMBL" id="CAD1478254.1"/>
    </source>
</evidence>
<comment type="caution">
    <text evidence="1">The sequence shown here is derived from an EMBL/GenBank/DDBJ whole genome shotgun (WGS) entry which is preliminary data.</text>
</comment>